<dbReference type="EMBL" id="UOYP01000719">
    <property type="protein sequence ID" value="VAY89739.1"/>
    <property type="molecule type" value="Genomic_DNA"/>
</dbReference>
<gene>
    <name evidence="1" type="ORF">CARN8_930001</name>
</gene>
<evidence type="ECO:0008006" key="2">
    <source>
        <dbReference type="Google" id="ProtNLM"/>
    </source>
</evidence>
<evidence type="ECO:0000313" key="1">
    <source>
        <dbReference type="EMBL" id="VAY89739.1"/>
    </source>
</evidence>
<protein>
    <recommendedName>
        <fullName evidence="2">Cytochrome c1 signal peptide protein</fullName>
    </recommendedName>
</protein>
<accession>A0A3P3ZSW1</accession>
<dbReference type="AlphaFoldDB" id="A0A3P3ZSW1"/>
<sequence>MKVSNLLGKAKGSALLLLGTASVVVSMDANAIPVFARQTGFKCVACHVGGMFPQLTSLGRMFKLTGYTMGNRPNLDGLEVQNDYPPVAIMVQGAKQYYNNTSHGNNGNAPASAADLQVVSLFAGGKITDNFGAFMQWTGQKYSNMQADGTQAGYGSAAIDNTEFRYADRTVTPNSDLVLGAYVNNRAMMSDVWNNFGAWESGWINYFNAGNAQAPTTYMMGESSQHAAVGVGGYFFKDKTWYGELAIYKSPTHGPFSMLTAGATSVGSSATGIPGTSLLEPSPYFRFAYNKEWGANSFEAGLHGMMSYVYGSPLYGQQFNPSATQFSNSQVGGPVSVYHDVGVDAQYQYVLDPHYFAAHARVTRELMNNTPGVANWQGLIAQNATDNLTETYMDATYVYEAKYGAQLSYASATGSSDTGLYGMGVNGAGSPTGSPNWTSWTPNIFWQPYQNLRIGYMYTYYTQMGGVNSGNNLVFNTAKFSPANFNTSMLYLGFIY</sequence>
<proteinExistence type="predicted"/>
<name>A0A3P3ZSW1_9ZZZZ</name>
<organism evidence="1">
    <name type="scientific">mine drainage metagenome</name>
    <dbReference type="NCBI Taxonomy" id="410659"/>
    <lineage>
        <taxon>unclassified sequences</taxon>
        <taxon>metagenomes</taxon>
        <taxon>ecological metagenomes</taxon>
    </lineage>
</organism>
<reference evidence="1" key="1">
    <citation type="submission" date="2018-10" db="EMBL/GenBank/DDBJ databases">
        <authorList>
            <person name="Plewniak F."/>
        </authorList>
    </citation>
    <scope>NUCLEOTIDE SEQUENCE</scope>
</reference>